<evidence type="ECO:0000256" key="3">
    <source>
        <dbReference type="ARBA" id="ARBA00022729"/>
    </source>
</evidence>
<dbReference type="InterPro" id="IPR030678">
    <property type="entry name" value="Peptide/Ni-bd"/>
</dbReference>
<evidence type="ECO:0000313" key="5">
    <source>
        <dbReference type="EMBL" id="SUZ77709.1"/>
    </source>
</evidence>
<accession>A0A381QH43</accession>
<proteinExistence type="inferred from homology"/>
<dbReference type="PANTHER" id="PTHR30290:SF9">
    <property type="entry name" value="OLIGOPEPTIDE-BINDING PROTEIN APPA"/>
    <property type="match status" value="1"/>
</dbReference>
<dbReference type="Gene3D" id="3.40.190.10">
    <property type="entry name" value="Periplasmic binding protein-like II"/>
    <property type="match status" value="1"/>
</dbReference>
<dbReference type="GO" id="GO:0042597">
    <property type="term" value="C:periplasmic space"/>
    <property type="evidence" value="ECO:0007669"/>
    <property type="project" value="UniProtKB-ARBA"/>
</dbReference>
<dbReference type="Gene3D" id="3.90.76.10">
    <property type="entry name" value="Dipeptide-binding Protein, Domain 1"/>
    <property type="match status" value="1"/>
</dbReference>
<evidence type="ECO:0000256" key="2">
    <source>
        <dbReference type="ARBA" id="ARBA00022448"/>
    </source>
</evidence>
<keyword evidence="2" id="KW-0813">Transport</keyword>
<dbReference type="PANTHER" id="PTHR30290">
    <property type="entry name" value="PERIPLASMIC BINDING COMPONENT OF ABC TRANSPORTER"/>
    <property type="match status" value="1"/>
</dbReference>
<dbReference type="GO" id="GO:0043190">
    <property type="term" value="C:ATP-binding cassette (ABC) transporter complex"/>
    <property type="evidence" value="ECO:0007669"/>
    <property type="project" value="InterPro"/>
</dbReference>
<dbReference type="InterPro" id="IPR039424">
    <property type="entry name" value="SBP_5"/>
</dbReference>
<dbReference type="GO" id="GO:1904680">
    <property type="term" value="F:peptide transmembrane transporter activity"/>
    <property type="evidence" value="ECO:0007669"/>
    <property type="project" value="TreeGrafter"/>
</dbReference>
<evidence type="ECO:0000256" key="1">
    <source>
        <dbReference type="ARBA" id="ARBA00005695"/>
    </source>
</evidence>
<comment type="similarity">
    <text evidence="1">Belongs to the bacterial solute-binding protein 5 family.</text>
</comment>
<protein>
    <recommendedName>
        <fullName evidence="4">Solute-binding protein family 5 domain-containing protein</fullName>
    </recommendedName>
</protein>
<dbReference type="PIRSF" id="PIRSF002741">
    <property type="entry name" value="MppA"/>
    <property type="match status" value="1"/>
</dbReference>
<dbReference type="Gene3D" id="3.10.105.10">
    <property type="entry name" value="Dipeptide-binding Protein, Domain 3"/>
    <property type="match status" value="1"/>
</dbReference>
<dbReference type="AlphaFoldDB" id="A0A381QH43"/>
<reference evidence="5" key="1">
    <citation type="submission" date="2018-05" db="EMBL/GenBank/DDBJ databases">
        <authorList>
            <person name="Lanie J.A."/>
            <person name="Ng W.-L."/>
            <person name="Kazmierczak K.M."/>
            <person name="Andrzejewski T.M."/>
            <person name="Davidsen T.M."/>
            <person name="Wayne K.J."/>
            <person name="Tettelin H."/>
            <person name="Glass J.I."/>
            <person name="Rusch D."/>
            <person name="Podicherti R."/>
            <person name="Tsui H.-C.T."/>
            <person name="Winkler M.E."/>
        </authorList>
    </citation>
    <scope>NUCLEOTIDE SEQUENCE</scope>
</reference>
<keyword evidence="3" id="KW-0732">Signal</keyword>
<dbReference type="Pfam" id="PF00496">
    <property type="entry name" value="SBP_bac_5"/>
    <property type="match status" value="1"/>
</dbReference>
<feature type="domain" description="Solute-binding protein family 5" evidence="4">
    <location>
        <begin position="114"/>
        <end position="486"/>
    </location>
</feature>
<dbReference type="SUPFAM" id="SSF53850">
    <property type="entry name" value="Periplasmic binding protein-like II"/>
    <property type="match status" value="1"/>
</dbReference>
<dbReference type="EMBL" id="UINC01001327">
    <property type="protein sequence ID" value="SUZ77709.1"/>
    <property type="molecule type" value="Genomic_DNA"/>
</dbReference>
<organism evidence="5">
    <name type="scientific">marine metagenome</name>
    <dbReference type="NCBI Taxonomy" id="408172"/>
    <lineage>
        <taxon>unclassified sequences</taxon>
        <taxon>metagenomes</taxon>
        <taxon>ecological metagenomes</taxon>
    </lineage>
</organism>
<evidence type="ECO:0000259" key="4">
    <source>
        <dbReference type="Pfam" id="PF00496"/>
    </source>
</evidence>
<sequence>MILVAGLVVTIGACGGDGGASREAGPWMLEASLAEAGAGVQFCEEVTANVSAYMSQFEGQMPPSERHGGAVVVASIGDIPDGMNNHVSQDYTASQHQSFVNLMTLVKYDEDQNPEPYLAESWEVSDDASEITFHIRDDVYWHDGELTDAYDVAYTFKRAIDPETAFPNAAYWTHYEQGPDGVEVVDSFTVKFQMRPHADYIDPWRATTIMPEHLLGDVPSAELRQHPYGTVCPVGNGPFIFVEHREAASWTFQANPAFPADLGGRPYLDRYVYRVITERTTLLTELLTGGVDVFIRPFPDEVQAILDSDVVDLLRYPFRGYVLVGWNARRPQLADKRVRQALTRGTNRQEIVDALLQGYGTVANGSVPPFHWAYDPSIGRDAMSYDQDAARALLAAAGWVDRDGDGVRENAAGVRLAISIKYNHGNDMRQDIAEIMQAQLSQIGVEVTPMVVEWGTLLDQIGQTPRDFDGVVMGWIVEYKLDDTDLFHSDNISETYAWSGTQRPDIDRFLEELPLVVDREEAKPIWSEYQELLVDEQPYTFFFFDDRLDGINKRLRGVEMDARGEWLNIKDWWIPADQR</sequence>
<dbReference type="InterPro" id="IPR000914">
    <property type="entry name" value="SBP_5_dom"/>
</dbReference>
<name>A0A381QH43_9ZZZZ</name>
<gene>
    <name evidence="5" type="ORF">METZ01_LOCUS30563</name>
</gene>
<dbReference type="GO" id="GO:0015833">
    <property type="term" value="P:peptide transport"/>
    <property type="evidence" value="ECO:0007669"/>
    <property type="project" value="TreeGrafter"/>
</dbReference>